<dbReference type="InterPro" id="IPR022742">
    <property type="entry name" value="Hydrolase_4"/>
</dbReference>
<evidence type="ECO:0000313" key="2">
    <source>
        <dbReference type="EMBL" id="GHP13233.1"/>
    </source>
</evidence>
<accession>A0ABQ3VWF7</accession>
<organism evidence="2 3">
    <name type="scientific">Lentilactobacillus fungorum</name>
    <dbReference type="NCBI Taxonomy" id="2201250"/>
    <lineage>
        <taxon>Bacteria</taxon>
        <taxon>Bacillati</taxon>
        <taxon>Bacillota</taxon>
        <taxon>Bacilli</taxon>
        <taxon>Lactobacillales</taxon>
        <taxon>Lactobacillaceae</taxon>
        <taxon>Lentilactobacillus</taxon>
    </lineage>
</organism>
<dbReference type="PANTHER" id="PTHR43798:SF6">
    <property type="entry name" value="HYDROLASE, PUTATIVE (AFU_ORTHOLOGUE AFUA_4G13070)-RELATED"/>
    <property type="match status" value="1"/>
</dbReference>
<keyword evidence="3" id="KW-1185">Reference proteome</keyword>
<dbReference type="EMBL" id="BNJR01000007">
    <property type="protein sequence ID" value="GHP13233.1"/>
    <property type="molecule type" value="Genomic_DNA"/>
</dbReference>
<dbReference type="RefSeq" id="WP_203629283.1">
    <property type="nucleotide sequence ID" value="NZ_BNJR01000007.1"/>
</dbReference>
<gene>
    <name evidence="2" type="ORF">YK48G_06580</name>
</gene>
<sequence length="214" mass="23633">MGASSGLATATSDAMLTTLIQAIQHLIGNQSFILCGHSYGGYLALGLANQLSNLVQGLFLTCPVITANAQKRLTASPLNIIQEKVSPTTHSEFYDDYLNMTVNINQESWHAYQQQVIPAIQAANKPFLDQLTGNHFQNYQLAFENSLKNAHYQMPLTMLVGHHDSVVGYQEQLQVATQSPQGELILLNHAGHNLPFDQPKAVAFHFRRFLSELA</sequence>
<protein>
    <recommendedName>
        <fullName evidence="1">Serine aminopeptidase S33 domain-containing protein</fullName>
    </recommendedName>
</protein>
<dbReference type="Pfam" id="PF12146">
    <property type="entry name" value="Hydrolase_4"/>
    <property type="match status" value="1"/>
</dbReference>
<proteinExistence type="predicted"/>
<name>A0ABQ3VWF7_9LACO</name>
<feature type="domain" description="Serine aminopeptidase S33" evidence="1">
    <location>
        <begin position="16"/>
        <end position="198"/>
    </location>
</feature>
<dbReference type="Gene3D" id="3.40.50.1820">
    <property type="entry name" value="alpha/beta hydrolase"/>
    <property type="match status" value="1"/>
</dbReference>
<dbReference type="InterPro" id="IPR029058">
    <property type="entry name" value="AB_hydrolase_fold"/>
</dbReference>
<dbReference type="InterPro" id="IPR050266">
    <property type="entry name" value="AB_hydrolase_sf"/>
</dbReference>
<reference evidence="2 3" key="1">
    <citation type="journal article" date="2021" name="Int. J. Syst. Evol. Microbiol.">
        <title>Lentilactobacillus fungorum sp. nov., isolated from spent mushroom substrates.</title>
        <authorList>
            <person name="Tohno M."/>
            <person name="Tanizawa Y."/>
            <person name="Kojima Y."/>
            <person name="Sakamoto M."/>
            <person name="Ohkuma M."/>
            <person name="Kobayashi H."/>
        </authorList>
    </citation>
    <scope>NUCLEOTIDE SEQUENCE [LARGE SCALE GENOMIC DNA]</scope>
    <source>
        <strain evidence="2 3">YK48G</strain>
    </source>
</reference>
<dbReference type="Proteomes" id="UP000604765">
    <property type="component" value="Unassembled WGS sequence"/>
</dbReference>
<evidence type="ECO:0000313" key="3">
    <source>
        <dbReference type="Proteomes" id="UP000604765"/>
    </source>
</evidence>
<dbReference type="SUPFAM" id="SSF53474">
    <property type="entry name" value="alpha/beta-Hydrolases"/>
    <property type="match status" value="1"/>
</dbReference>
<dbReference type="PANTHER" id="PTHR43798">
    <property type="entry name" value="MONOACYLGLYCEROL LIPASE"/>
    <property type="match status" value="1"/>
</dbReference>
<comment type="caution">
    <text evidence="2">The sequence shown here is derived from an EMBL/GenBank/DDBJ whole genome shotgun (WGS) entry which is preliminary data.</text>
</comment>
<evidence type="ECO:0000259" key="1">
    <source>
        <dbReference type="Pfam" id="PF12146"/>
    </source>
</evidence>